<dbReference type="CDD" id="cd00886">
    <property type="entry name" value="MogA_MoaB"/>
    <property type="match status" value="1"/>
</dbReference>
<dbReference type="InterPro" id="IPR036425">
    <property type="entry name" value="MoaB/Mog-like_dom_sf"/>
</dbReference>
<dbReference type="PANTHER" id="PTHR43232">
    <property type="entry name" value="MOLYBDENUM COFACTOR BIOSYNTHESIS PROTEIN B"/>
    <property type="match status" value="1"/>
</dbReference>
<dbReference type="InterPro" id="IPR001453">
    <property type="entry name" value="MoaB/Mog_dom"/>
</dbReference>
<dbReference type="PANTHER" id="PTHR43232:SF2">
    <property type="entry name" value="MOLYBDENUM COFACTOR BIOSYNTHESIS PROTEIN B"/>
    <property type="match status" value="1"/>
</dbReference>
<dbReference type="GO" id="GO:0006777">
    <property type="term" value="P:Mo-molybdopterin cofactor biosynthetic process"/>
    <property type="evidence" value="ECO:0007669"/>
    <property type="project" value="InterPro"/>
</dbReference>
<evidence type="ECO:0000259" key="1">
    <source>
        <dbReference type="SMART" id="SM00852"/>
    </source>
</evidence>
<organism evidence="2">
    <name type="scientific">Thermofilum pendens</name>
    <dbReference type="NCBI Taxonomy" id="2269"/>
    <lineage>
        <taxon>Archaea</taxon>
        <taxon>Thermoproteota</taxon>
        <taxon>Thermoprotei</taxon>
        <taxon>Thermofilales</taxon>
        <taxon>Thermofilaceae</taxon>
        <taxon>Thermofilum</taxon>
    </lineage>
</organism>
<dbReference type="AlphaFoldDB" id="A0A7C4B8Z8"/>
<sequence>MSFPHEEHKRAAPAQVRFAFVTVSTSRYNARRKGEVVNDESLQVAVRVLSEKGYPIVHYELVPDSPRHILRVLADLAEREDVDVIVFSGGTGPAPSDVTVTTLKPLFEKELEGFGDLMRFLSFFDVSSAAYLSSATAGIVRGKLVFALPGSPRAVERALRSLVIPEVGHALAIIRRG</sequence>
<comment type="caution">
    <text evidence="2">The sequence shown here is derived from an EMBL/GenBank/DDBJ whole genome shotgun (WGS) entry which is preliminary data.</text>
</comment>
<dbReference type="SMART" id="SM00852">
    <property type="entry name" value="MoCF_biosynth"/>
    <property type="match status" value="1"/>
</dbReference>
<dbReference type="GO" id="GO:0005829">
    <property type="term" value="C:cytosol"/>
    <property type="evidence" value="ECO:0007669"/>
    <property type="project" value="TreeGrafter"/>
</dbReference>
<evidence type="ECO:0000313" key="2">
    <source>
        <dbReference type="EMBL" id="HGI42877.1"/>
    </source>
</evidence>
<name>A0A7C4B8Z8_THEPE</name>
<dbReference type="EMBL" id="DTFI01000015">
    <property type="protein sequence ID" value="HGI42877.1"/>
    <property type="molecule type" value="Genomic_DNA"/>
</dbReference>
<dbReference type="Gene3D" id="3.40.980.10">
    <property type="entry name" value="MoaB/Mog-like domain"/>
    <property type="match status" value="1"/>
</dbReference>
<feature type="domain" description="MoaB/Mog" evidence="1">
    <location>
        <begin position="19"/>
        <end position="170"/>
    </location>
</feature>
<dbReference type="InterPro" id="IPR012245">
    <property type="entry name" value="MoaB"/>
</dbReference>
<dbReference type="PIRSF" id="PIRSF006443">
    <property type="entry name" value="MoaB"/>
    <property type="match status" value="1"/>
</dbReference>
<dbReference type="NCBIfam" id="TIGR00177">
    <property type="entry name" value="molyb_syn"/>
    <property type="match status" value="1"/>
</dbReference>
<accession>A0A7C4B8Z8</accession>
<reference evidence="2" key="1">
    <citation type="journal article" date="2020" name="mSystems">
        <title>Genome- and Community-Level Interaction Insights into Carbon Utilization and Element Cycling Functions of Hydrothermarchaeota in Hydrothermal Sediment.</title>
        <authorList>
            <person name="Zhou Z."/>
            <person name="Liu Y."/>
            <person name="Xu W."/>
            <person name="Pan J."/>
            <person name="Luo Z.H."/>
            <person name="Li M."/>
        </authorList>
    </citation>
    <scope>NUCLEOTIDE SEQUENCE [LARGE SCALE GENOMIC DNA]</scope>
    <source>
        <strain evidence="2">SpSt-735</strain>
    </source>
</reference>
<protein>
    <submittedName>
        <fullName evidence="2">MogA/MoaB family molybdenum cofactor biosynthesis protein</fullName>
    </submittedName>
</protein>
<dbReference type="SUPFAM" id="SSF53218">
    <property type="entry name" value="Molybdenum cofactor biosynthesis proteins"/>
    <property type="match status" value="1"/>
</dbReference>
<dbReference type="Pfam" id="PF00994">
    <property type="entry name" value="MoCF_biosynth"/>
    <property type="match status" value="1"/>
</dbReference>
<gene>
    <name evidence="2" type="ORF">ENV17_00630</name>
</gene>
<proteinExistence type="predicted"/>